<dbReference type="InterPro" id="IPR035906">
    <property type="entry name" value="MetI-like_sf"/>
</dbReference>
<evidence type="ECO:0000256" key="2">
    <source>
        <dbReference type="ARBA" id="ARBA00022448"/>
    </source>
</evidence>
<dbReference type="GO" id="GO:0006865">
    <property type="term" value="P:amino acid transport"/>
    <property type="evidence" value="ECO:0007669"/>
    <property type="project" value="UniProtKB-KW"/>
</dbReference>
<evidence type="ECO:0000256" key="5">
    <source>
        <dbReference type="ARBA" id="ARBA00022970"/>
    </source>
</evidence>
<organism evidence="10 11">
    <name type="scientific">Weissella muntiaci</name>
    <dbReference type="NCBI Taxonomy" id="2508881"/>
    <lineage>
        <taxon>Bacteria</taxon>
        <taxon>Bacillati</taxon>
        <taxon>Bacillota</taxon>
        <taxon>Bacilli</taxon>
        <taxon>Lactobacillales</taxon>
        <taxon>Lactobacillaceae</taxon>
        <taxon>Weissella</taxon>
    </lineage>
</organism>
<dbReference type="Gene3D" id="1.10.3720.10">
    <property type="entry name" value="MetI-like"/>
    <property type="match status" value="1"/>
</dbReference>
<feature type="transmembrane region" description="Helical" evidence="8">
    <location>
        <begin position="36"/>
        <end position="56"/>
    </location>
</feature>
<dbReference type="PROSITE" id="PS50928">
    <property type="entry name" value="ABC_TM1"/>
    <property type="match status" value="1"/>
</dbReference>
<dbReference type="InterPro" id="IPR043429">
    <property type="entry name" value="ArtM/GltK/GlnP/TcyL/YhdX-like"/>
</dbReference>
<keyword evidence="3" id="KW-1003">Cell membrane</keyword>
<keyword evidence="2 8" id="KW-0813">Transport</keyword>
<dbReference type="SUPFAM" id="SSF161098">
    <property type="entry name" value="MetI-like"/>
    <property type="match status" value="1"/>
</dbReference>
<keyword evidence="4 8" id="KW-0812">Transmembrane</keyword>
<dbReference type="AlphaFoldDB" id="A0A6C2C321"/>
<evidence type="ECO:0000256" key="3">
    <source>
        <dbReference type="ARBA" id="ARBA00022475"/>
    </source>
</evidence>
<accession>A0A6C2C321</accession>
<dbReference type="PANTHER" id="PTHR30614">
    <property type="entry name" value="MEMBRANE COMPONENT OF AMINO ACID ABC TRANSPORTER"/>
    <property type="match status" value="1"/>
</dbReference>
<keyword evidence="7 8" id="KW-0472">Membrane</keyword>
<dbReference type="CDD" id="cd06261">
    <property type="entry name" value="TM_PBP2"/>
    <property type="match status" value="1"/>
</dbReference>
<evidence type="ECO:0000259" key="9">
    <source>
        <dbReference type="PROSITE" id="PS50928"/>
    </source>
</evidence>
<dbReference type="Proteomes" id="UP000371977">
    <property type="component" value="Unassembled WGS sequence"/>
</dbReference>
<dbReference type="GO" id="GO:0043190">
    <property type="term" value="C:ATP-binding cassette (ABC) transporter complex"/>
    <property type="evidence" value="ECO:0007669"/>
    <property type="project" value="InterPro"/>
</dbReference>
<name>A0A6C2C321_9LACO</name>
<comment type="caution">
    <text evidence="10">The sequence shown here is derived from an EMBL/GenBank/DDBJ whole genome shotgun (WGS) entry which is preliminary data.</text>
</comment>
<gene>
    <name evidence="10" type="ORF">ESZ50_10390</name>
</gene>
<keyword evidence="11" id="KW-1185">Reference proteome</keyword>
<evidence type="ECO:0000256" key="6">
    <source>
        <dbReference type="ARBA" id="ARBA00022989"/>
    </source>
</evidence>
<comment type="similarity">
    <text evidence="8">Belongs to the binding-protein-dependent transport system permease family.</text>
</comment>
<evidence type="ECO:0000256" key="7">
    <source>
        <dbReference type="ARBA" id="ARBA00023136"/>
    </source>
</evidence>
<dbReference type="EMBL" id="SDGZ01000026">
    <property type="protein sequence ID" value="TYC47913.1"/>
    <property type="molecule type" value="Genomic_DNA"/>
</dbReference>
<feature type="transmembrane region" description="Helical" evidence="8">
    <location>
        <begin position="196"/>
        <end position="216"/>
    </location>
</feature>
<comment type="subcellular location">
    <subcellularLocation>
        <location evidence="1 8">Cell membrane</location>
        <topology evidence="1 8">Multi-pass membrane protein</topology>
    </subcellularLocation>
</comment>
<evidence type="ECO:0000313" key="11">
    <source>
        <dbReference type="Proteomes" id="UP000371977"/>
    </source>
</evidence>
<keyword evidence="6 8" id="KW-1133">Transmembrane helix</keyword>
<evidence type="ECO:0000256" key="4">
    <source>
        <dbReference type="ARBA" id="ARBA00022692"/>
    </source>
</evidence>
<dbReference type="GO" id="GO:0022857">
    <property type="term" value="F:transmembrane transporter activity"/>
    <property type="evidence" value="ECO:0007669"/>
    <property type="project" value="InterPro"/>
</dbReference>
<dbReference type="OrthoDB" id="9805999at2"/>
<feature type="domain" description="ABC transmembrane type-1" evidence="9">
    <location>
        <begin position="30"/>
        <end position="215"/>
    </location>
</feature>
<feature type="transmembrane region" description="Helical" evidence="8">
    <location>
        <begin position="68"/>
        <end position="88"/>
    </location>
</feature>
<evidence type="ECO:0000313" key="10">
    <source>
        <dbReference type="EMBL" id="TYC47913.1"/>
    </source>
</evidence>
<evidence type="ECO:0000256" key="1">
    <source>
        <dbReference type="ARBA" id="ARBA00004651"/>
    </source>
</evidence>
<keyword evidence="5" id="KW-0029">Amino-acid transport</keyword>
<proteinExistence type="inferred from homology"/>
<dbReference type="InterPro" id="IPR010065">
    <property type="entry name" value="AA_ABC_transptr_permease_3TM"/>
</dbReference>
<dbReference type="NCBIfam" id="TIGR01726">
    <property type="entry name" value="HEQRo_perm_3TM"/>
    <property type="match status" value="1"/>
</dbReference>
<dbReference type="PANTHER" id="PTHR30614:SF0">
    <property type="entry name" value="L-CYSTINE TRANSPORT SYSTEM PERMEASE PROTEIN TCYL"/>
    <property type="match status" value="1"/>
</dbReference>
<dbReference type="InterPro" id="IPR000515">
    <property type="entry name" value="MetI-like"/>
</dbReference>
<dbReference type="Pfam" id="PF00528">
    <property type="entry name" value="BPD_transp_1"/>
    <property type="match status" value="1"/>
</dbReference>
<feature type="transmembrane region" description="Helical" evidence="8">
    <location>
        <begin position="94"/>
        <end position="114"/>
    </location>
</feature>
<protein>
    <submittedName>
        <fullName evidence="10">Amino acid ABC transporter permease</fullName>
    </submittedName>
</protein>
<sequence length="232" mass="25796">MDQFLNWISIPNFFNAHFAWRALPYILQGLPLTIELTAVSFVGSLVLGLFLTLGQLSQRRWLHKLARAYISVMRGVPTLVLLFLFYFGLPYAGVQLNAFVAASLTFVLNAAAFVSEIFRTSFMGVDDGQWAASYALGLPYSKAIRFVILPQAFRIAVPALGNILLDMFKGTSLAAMVTLSKIFMRAKIEGGQQFDYMTVYLLVALIYWSCCTLLTAGQARIEQAISIPEVLD</sequence>
<dbReference type="RefSeq" id="WP_148623726.1">
    <property type="nucleotide sequence ID" value="NZ_SDGZ01000026.1"/>
</dbReference>
<reference evidence="10 11" key="1">
    <citation type="submission" date="2019-01" db="EMBL/GenBank/DDBJ databases">
        <title>Weissella sp. nov., a novel lactic acid bacterium isolated from animal feces.</title>
        <authorList>
            <person name="Wang L.-T."/>
        </authorList>
    </citation>
    <scope>NUCLEOTIDE SEQUENCE [LARGE SCALE GENOMIC DNA]</scope>
    <source>
        <strain evidence="10 11">8H-2</strain>
    </source>
</reference>
<evidence type="ECO:0000256" key="8">
    <source>
        <dbReference type="RuleBase" id="RU363032"/>
    </source>
</evidence>